<name>A0A835CU81_APHGI</name>
<evidence type="ECO:0000313" key="2">
    <source>
        <dbReference type="EMBL" id="KAF7995839.1"/>
    </source>
</evidence>
<dbReference type="AlphaFoldDB" id="A0A835CU81"/>
<reference evidence="2 3" key="1">
    <citation type="submission" date="2020-08" db="EMBL/GenBank/DDBJ databases">
        <title>Aphidius gifuensis genome sequencing and assembly.</title>
        <authorList>
            <person name="Du Z."/>
        </authorList>
    </citation>
    <scope>NUCLEOTIDE SEQUENCE [LARGE SCALE GENOMIC DNA]</scope>
    <source>
        <strain evidence="2">YNYX2018</strain>
        <tissue evidence="2">Adults</tissue>
    </source>
</reference>
<dbReference type="GO" id="GO:0005737">
    <property type="term" value="C:cytoplasm"/>
    <property type="evidence" value="ECO:0007669"/>
    <property type="project" value="TreeGrafter"/>
</dbReference>
<dbReference type="Proteomes" id="UP000639338">
    <property type="component" value="Unassembled WGS sequence"/>
</dbReference>
<accession>A0A835CU81</accession>
<gene>
    <name evidence="2" type="ORF">HCN44_006946</name>
</gene>
<keyword evidence="3" id="KW-1185">Reference proteome</keyword>
<evidence type="ECO:0000256" key="1">
    <source>
        <dbReference type="ARBA" id="ARBA00009952"/>
    </source>
</evidence>
<dbReference type="OrthoDB" id="9975421at2759"/>
<organism evidence="2 3">
    <name type="scientific">Aphidius gifuensis</name>
    <name type="common">Parasitoid wasp</name>
    <dbReference type="NCBI Taxonomy" id="684658"/>
    <lineage>
        <taxon>Eukaryota</taxon>
        <taxon>Metazoa</taxon>
        <taxon>Ecdysozoa</taxon>
        <taxon>Arthropoda</taxon>
        <taxon>Hexapoda</taxon>
        <taxon>Insecta</taxon>
        <taxon>Pterygota</taxon>
        <taxon>Neoptera</taxon>
        <taxon>Endopterygota</taxon>
        <taxon>Hymenoptera</taxon>
        <taxon>Apocrita</taxon>
        <taxon>Ichneumonoidea</taxon>
        <taxon>Braconidae</taxon>
        <taxon>Aphidiinae</taxon>
        <taxon>Aphidius</taxon>
    </lineage>
</organism>
<dbReference type="InterPro" id="IPR008560">
    <property type="entry name" value="DUF842_euk"/>
</dbReference>
<protein>
    <submittedName>
        <fullName evidence="2">Uncharacterized protein</fullName>
    </submittedName>
</protein>
<dbReference type="PANTHER" id="PTHR21096">
    <property type="entry name" value="PROTEIN FAM136A"/>
    <property type="match status" value="1"/>
</dbReference>
<evidence type="ECO:0000313" key="3">
    <source>
        <dbReference type="Proteomes" id="UP000639338"/>
    </source>
</evidence>
<comment type="caution">
    <text evidence="2">The sequence shown here is derived from an EMBL/GenBank/DDBJ whole genome shotgun (WGS) entry which is preliminary data.</text>
</comment>
<proteinExistence type="inferred from homology"/>
<comment type="similarity">
    <text evidence="1">Belongs to the FAM136 family.</text>
</comment>
<dbReference type="Pfam" id="PF05811">
    <property type="entry name" value="DUF842"/>
    <property type="match status" value="1"/>
</dbReference>
<dbReference type="EMBL" id="JACMRX010000002">
    <property type="protein sequence ID" value="KAF7995839.1"/>
    <property type="molecule type" value="Genomic_DNA"/>
</dbReference>
<dbReference type="PANTHER" id="PTHR21096:SF0">
    <property type="entry name" value="PROTEIN FAM136A"/>
    <property type="match status" value="1"/>
</dbReference>
<sequence length="142" mass="16040">MVEEQGKRVEDAIVKFVKDVDESLTKIEDDWHRCKAKCCDNKSYNSQEVQSCVENCSGPLNRAQQYILNEFERAQNRLQRCVMECEDSIRDKMGPNPSQDEVNNLGEDSEKCAIKCVGTIGVGLLPAFQSAMNIALQSDKFN</sequence>